<keyword evidence="2" id="KW-1185">Reference proteome</keyword>
<proteinExistence type="predicted"/>
<name>A0ACB8BQ03_9AGAM</name>
<protein>
    <submittedName>
        <fullName evidence="1">Kinase-like protein</fullName>
    </submittedName>
</protein>
<evidence type="ECO:0000313" key="1">
    <source>
        <dbReference type="EMBL" id="KAH7927672.1"/>
    </source>
</evidence>
<dbReference type="EMBL" id="MU266363">
    <property type="protein sequence ID" value="KAH7927672.1"/>
    <property type="molecule type" value="Genomic_DNA"/>
</dbReference>
<organism evidence="1 2">
    <name type="scientific">Leucogyrophana mollusca</name>
    <dbReference type="NCBI Taxonomy" id="85980"/>
    <lineage>
        <taxon>Eukaryota</taxon>
        <taxon>Fungi</taxon>
        <taxon>Dikarya</taxon>
        <taxon>Basidiomycota</taxon>
        <taxon>Agaricomycotina</taxon>
        <taxon>Agaricomycetes</taxon>
        <taxon>Agaricomycetidae</taxon>
        <taxon>Boletales</taxon>
        <taxon>Boletales incertae sedis</taxon>
        <taxon>Leucogyrophana</taxon>
    </lineage>
</organism>
<evidence type="ECO:0000313" key="2">
    <source>
        <dbReference type="Proteomes" id="UP000790709"/>
    </source>
</evidence>
<comment type="caution">
    <text evidence="1">The sequence shown here is derived from an EMBL/GenBank/DDBJ whole genome shotgun (WGS) entry which is preliminary data.</text>
</comment>
<gene>
    <name evidence="1" type="ORF">BV22DRAFT_1118119</name>
</gene>
<reference evidence="1" key="1">
    <citation type="journal article" date="2021" name="New Phytol.">
        <title>Evolutionary innovations through gain and loss of genes in the ectomycorrhizal Boletales.</title>
        <authorList>
            <person name="Wu G."/>
            <person name="Miyauchi S."/>
            <person name="Morin E."/>
            <person name="Kuo A."/>
            <person name="Drula E."/>
            <person name="Varga T."/>
            <person name="Kohler A."/>
            <person name="Feng B."/>
            <person name="Cao Y."/>
            <person name="Lipzen A."/>
            <person name="Daum C."/>
            <person name="Hundley H."/>
            <person name="Pangilinan J."/>
            <person name="Johnson J."/>
            <person name="Barry K."/>
            <person name="LaButti K."/>
            <person name="Ng V."/>
            <person name="Ahrendt S."/>
            <person name="Min B."/>
            <person name="Choi I.G."/>
            <person name="Park H."/>
            <person name="Plett J.M."/>
            <person name="Magnuson J."/>
            <person name="Spatafora J.W."/>
            <person name="Nagy L.G."/>
            <person name="Henrissat B."/>
            <person name="Grigoriev I.V."/>
            <person name="Yang Z.L."/>
            <person name="Xu J."/>
            <person name="Martin F.M."/>
        </authorList>
    </citation>
    <scope>NUCLEOTIDE SEQUENCE</scope>
    <source>
        <strain evidence="1">KUC20120723A-06</strain>
    </source>
</reference>
<sequence length="1153" mass="127199">MSSGAQLAYQSHYPSRDRFLSRSVLVESRYEGLPTPWGRFSANSRADERESPPPDSTYRQSDLDQDISRQVLAEESRSHLLNNPSTQFSPGEETPISPAAMFLSAFSPATSFVPSPDDEGQVVSGYVLGPVIGRGGFSTIRRASSASGGVVAVKIVRRIDMAKQADPSLARKRLDHEASVWESLSHEHILPLFSAEHTSFGDFFITLLCPAGSLFDILKRDGNPALPHDDAGMMFRQVVRGVRYLHETAGYVHRDMKLENVLVDEMGVCRIGDFGMAQKIGDSGDDEVSQDGDPTAIHRHRSTISHTRRQVKTQLPVHRSLIRHHGGPRHRTSTPIGNHVAPPVHPAHVFQSGSLPYAAPELLSPQVSLKPSPANPAQDMWALGVMLYALLTGRLPFADSFEPRLQMKILHGVYDVPSGIGRGAERVLRGCLERSVRSRWTIAMVDEMAWGIGWGEVDDTSSVSHEDEFEFVDYPSHRSASHSKSRSRSRACNDNASPLEAARHPSSHHNRSLSRTSVATSASFSTRSTSRSVSRPPPPAHYPLSPTYDDLTHSVLSTSSSLYSPPSFDIAGSPQITSPITLERGRQPKKARARSPSLSLVPTTPEAFSAADHFPDPVGEGPSDYDHEGLRRQGRFDSGTDMYAGRDAFDNTARWASAVDQIGTMLDSRSGVSPCTETLAPRAYERLRAIQMSEQQAQIGRRAESTPPAPSVWPRRARPGGKGEVYIARLRDSATLLPRSMTAYLAGLRICSVRRMKPELRPATAVMSIAGAGFASQSTAHLYLYKTSSLQLLIEKRKVFNPPNPAATLDDLVRLQQVSKTFFDITQHRAVWSDAYESSVLPRPPGPFAWQSSSYLRSTLVTSAKVDRNWPPHEASRFSSRDIVLSRTEYRFSLVFGRWFFAASSSTVRCFDLDSEDGSGQRVHGVQRDDGATIASFWCAGIAVPDGPLAFSACIEATRISTSEVDYVIKVFKLIFLEGSAVKFELVQEIPTGLQNLDYIDLTPQGLIIQARGPVADRHSHIWVMDIRTYRLYKLSTPPLDGRRSWHIAKTWRAHQSDRITLLAVENKRCVLAHFTLAPSLNAEEKGTAQISFDTQAISAFPPVLKRGTDLRLQSVSASGNRRILCSGATDDGLDVSDGWWICPWCRYGGWFG</sequence>
<dbReference type="Proteomes" id="UP000790709">
    <property type="component" value="Unassembled WGS sequence"/>
</dbReference>
<accession>A0ACB8BQ03</accession>